<name>A0A5B0G6F9_9BURK</name>
<gene>
    <name evidence="2" type="ORF">FVF58_45500</name>
</gene>
<evidence type="ECO:0000313" key="3">
    <source>
        <dbReference type="Proteomes" id="UP000325273"/>
    </source>
</evidence>
<sequence>MNVARPRGTYCLKAAARCAPLVAAAGFAMATPLPTPPCGTPPVPAYASLGAQPAISILRGEELDTSVWRPSSCTGWPAASRSRVVVALAGLARVADGPETLLTRAGAVSTLRTVRYWSTTDKKWRPLFLDAAALAGPAEAGRRRDDFRPSELQAGRTFYYWVDDSRSGPMVYRVRVLERSPHRVALAEENVSPVRAFGLTVFQPAALQTVVFAQRQADEIWGLYILVRIDRQASSFIASGHEASTANRALALFRHLAGVPTDAEPPAVR</sequence>
<evidence type="ECO:0000256" key="1">
    <source>
        <dbReference type="SAM" id="SignalP"/>
    </source>
</evidence>
<dbReference type="InterPro" id="IPR046745">
    <property type="entry name" value="DUF6675"/>
</dbReference>
<keyword evidence="3" id="KW-1185">Reference proteome</keyword>
<protein>
    <submittedName>
        <fullName evidence="2">Uncharacterized protein</fullName>
    </submittedName>
</protein>
<keyword evidence="1" id="KW-0732">Signal</keyword>
<dbReference type="Pfam" id="PF20380">
    <property type="entry name" value="DUF6675"/>
    <property type="match status" value="1"/>
</dbReference>
<feature type="chain" id="PRO_5022770914" evidence="1">
    <location>
        <begin position="31"/>
        <end position="269"/>
    </location>
</feature>
<comment type="caution">
    <text evidence="2">The sequence shown here is derived from an EMBL/GenBank/DDBJ whole genome shotgun (WGS) entry which is preliminary data.</text>
</comment>
<accession>A0A5B0G6F9</accession>
<dbReference type="Proteomes" id="UP000325273">
    <property type="component" value="Unassembled WGS sequence"/>
</dbReference>
<proteinExistence type="predicted"/>
<dbReference type="EMBL" id="VTUZ01000062">
    <property type="protein sequence ID" value="KAA0998238.1"/>
    <property type="molecule type" value="Genomic_DNA"/>
</dbReference>
<dbReference type="AlphaFoldDB" id="A0A5B0G6F9"/>
<reference evidence="2 3" key="1">
    <citation type="submission" date="2019-08" db="EMBL/GenBank/DDBJ databases">
        <title>Paraburkholderia sp. DCY113.</title>
        <authorList>
            <person name="Kang J."/>
        </authorList>
    </citation>
    <scope>NUCLEOTIDE SEQUENCE [LARGE SCALE GENOMIC DNA]</scope>
    <source>
        <strain evidence="2 3">DCY113</strain>
    </source>
</reference>
<evidence type="ECO:0000313" key="2">
    <source>
        <dbReference type="EMBL" id="KAA0998238.1"/>
    </source>
</evidence>
<organism evidence="2 3">
    <name type="scientific">Paraburkholderia panacisoli</name>
    <dbReference type="NCBI Taxonomy" id="2603818"/>
    <lineage>
        <taxon>Bacteria</taxon>
        <taxon>Pseudomonadati</taxon>
        <taxon>Pseudomonadota</taxon>
        <taxon>Betaproteobacteria</taxon>
        <taxon>Burkholderiales</taxon>
        <taxon>Burkholderiaceae</taxon>
        <taxon>Paraburkholderia</taxon>
    </lineage>
</organism>
<feature type="signal peptide" evidence="1">
    <location>
        <begin position="1"/>
        <end position="30"/>
    </location>
</feature>
<dbReference type="RefSeq" id="WP_149676119.1">
    <property type="nucleotide sequence ID" value="NZ_VTUZ01000062.1"/>
</dbReference>